<proteinExistence type="inferred from homology"/>
<evidence type="ECO:0000256" key="8">
    <source>
        <dbReference type="ARBA" id="ARBA00022989"/>
    </source>
</evidence>
<dbReference type="InterPro" id="IPR010054">
    <property type="entry name" value="Type2_sec_GspG"/>
</dbReference>
<evidence type="ECO:0000256" key="3">
    <source>
        <dbReference type="ARBA" id="ARBA00020042"/>
    </source>
</evidence>
<evidence type="ECO:0000256" key="11">
    <source>
        <dbReference type="SAM" id="Phobius"/>
    </source>
</evidence>
<keyword evidence="4" id="KW-1003">Cell membrane</keyword>
<feature type="transmembrane region" description="Helical" evidence="11">
    <location>
        <begin position="21"/>
        <end position="44"/>
    </location>
</feature>
<sequence>MNTKGINMNTNKQNRNRKAFTMVELMAVIIIVGLLFATAVGTFMGRTDKAKVTTSKASLKVLHNAVIQFKMDTGQYPPEEDGLLSLIEQPMDVTGWAPEGYLESTELPTDAWGNEFVYQLNPESGKPFVIISYGANGEEDGESYDEETENYDTDLYSTDA</sequence>
<gene>
    <name evidence="13" type="ORF">LCGC14_3131550</name>
</gene>
<feature type="domain" description="Type II secretion system protein GspG C-terminal" evidence="12">
    <location>
        <begin position="43"/>
        <end position="148"/>
    </location>
</feature>
<dbReference type="GO" id="GO:0015628">
    <property type="term" value="P:protein secretion by the type II secretion system"/>
    <property type="evidence" value="ECO:0007669"/>
    <property type="project" value="InterPro"/>
</dbReference>
<comment type="caution">
    <text evidence="13">The sequence shown here is derived from an EMBL/GenBank/DDBJ whole genome shotgun (WGS) entry which is preliminary data.</text>
</comment>
<dbReference type="PANTHER" id="PTHR30093">
    <property type="entry name" value="GENERAL SECRETION PATHWAY PROTEIN G"/>
    <property type="match status" value="1"/>
</dbReference>
<evidence type="ECO:0000256" key="10">
    <source>
        <dbReference type="SAM" id="MobiDB-lite"/>
    </source>
</evidence>
<dbReference type="InterPro" id="IPR000983">
    <property type="entry name" value="Bac_GSPG_pilin"/>
</dbReference>
<evidence type="ECO:0000256" key="6">
    <source>
        <dbReference type="ARBA" id="ARBA00022519"/>
    </source>
</evidence>
<comment type="similarity">
    <text evidence="2">Belongs to the GSP G family.</text>
</comment>
<organism evidence="13">
    <name type="scientific">marine sediment metagenome</name>
    <dbReference type="NCBI Taxonomy" id="412755"/>
    <lineage>
        <taxon>unclassified sequences</taxon>
        <taxon>metagenomes</taxon>
        <taxon>ecological metagenomes</taxon>
    </lineage>
</organism>
<comment type="subcellular location">
    <subcellularLocation>
        <location evidence="1">Cell inner membrane</location>
        <topology evidence="1">Single-pass membrane protein</topology>
    </subcellularLocation>
</comment>
<evidence type="ECO:0000256" key="4">
    <source>
        <dbReference type="ARBA" id="ARBA00022475"/>
    </source>
</evidence>
<evidence type="ECO:0000259" key="12">
    <source>
        <dbReference type="Pfam" id="PF08334"/>
    </source>
</evidence>
<dbReference type="Gene3D" id="3.30.700.10">
    <property type="entry name" value="Glycoprotein, Type 4 Pilin"/>
    <property type="match status" value="1"/>
</dbReference>
<feature type="compositionally biased region" description="Acidic residues" evidence="10">
    <location>
        <begin position="137"/>
        <end position="152"/>
    </location>
</feature>
<feature type="non-terminal residue" evidence="13">
    <location>
        <position position="160"/>
    </location>
</feature>
<evidence type="ECO:0000256" key="1">
    <source>
        <dbReference type="ARBA" id="ARBA00004377"/>
    </source>
</evidence>
<dbReference type="NCBIfam" id="TIGR01710">
    <property type="entry name" value="typeII_sec_gspG"/>
    <property type="match status" value="1"/>
</dbReference>
<reference evidence="13" key="1">
    <citation type="journal article" date="2015" name="Nature">
        <title>Complex archaea that bridge the gap between prokaryotes and eukaryotes.</title>
        <authorList>
            <person name="Spang A."/>
            <person name="Saw J.H."/>
            <person name="Jorgensen S.L."/>
            <person name="Zaremba-Niedzwiedzka K."/>
            <person name="Martijn J."/>
            <person name="Lind A.E."/>
            <person name="van Eijk R."/>
            <person name="Schleper C."/>
            <person name="Guy L."/>
            <person name="Ettema T.J."/>
        </authorList>
    </citation>
    <scope>NUCLEOTIDE SEQUENCE</scope>
</reference>
<evidence type="ECO:0000256" key="5">
    <source>
        <dbReference type="ARBA" id="ARBA00022481"/>
    </source>
</evidence>
<keyword evidence="8 11" id="KW-1133">Transmembrane helix</keyword>
<dbReference type="Pfam" id="PF08334">
    <property type="entry name" value="T2SSG"/>
    <property type="match status" value="1"/>
</dbReference>
<evidence type="ECO:0000313" key="13">
    <source>
        <dbReference type="EMBL" id="KKK49786.1"/>
    </source>
</evidence>
<feature type="region of interest" description="Disordered" evidence="10">
    <location>
        <begin position="136"/>
        <end position="160"/>
    </location>
</feature>
<dbReference type="SUPFAM" id="SSF54523">
    <property type="entry name" value="Pili subunits"/>
    <property type="match status" value="1"/>
</dbReference>
<evidence type="ECO:0000256" key="9">
    <source>
        <dbReference type="ARBA" id="ARBA00023136"/>
    </source>
</evidence>
<evidence type="ECO:0000256" key="7">
    <source>
        <dbReference type="ARBA" id="ARBA00022692"/>
    </source>
</evidence>
<dbReference type="EMBL" id="LAZR01068358">
    <property type="protein sequence ID" value="KKK49786.1"/>
    <property type="molecule type" value="Genomic_DNA"/>
</dbReference>
<dbReference type="PANTHER" id="PTHR30093:SF44">
    <property type="entry name" value="TYPE II SECRETION SYSTEM CORE PROTEIN G"/>
    <property type="match status" value="1"/>
</dbReference>
<keyword evidence="9 11" id="KW-0472">Membrane</keyword>
<dbReference type="PRINTS" id="PR00813">
    <property type="entry name" value="BCTERIALGSPG"/>
</dbReference>
<keyword evidence="7 11" id="KW-0812">Transmembrane</keyword>
<dbReference type="Pfam" id="PF07963">
    <property type="entry name" value="N_methyl"/>
    <property type="match status" value="1"/>
</dbReference>
<evidence type="ECO:0000256" key="2">
    <source>
        <dbReference type="ARBA" id="ARBA00009984"/>
    </source>
</evidence>
<dbReference type="AlphaFoldDB" id="A0A0F8YNW2"/>
<dbReference type="NCBIfam" id="TIGR02532">
    <property type="entry name" value="IV_pilin_GFxxxE"/>
    <property type="match status" value="1"/>
</dbReference>
<name>A0A0F8YNW2_9ZZZZ</name>
<keyword evidence="6" id="KW-0997">Cell inner membrane</keyword>
<accession>A0A0F8YNW2</accession>
<dbReference type="InterPro" id="IPR012902">
    <property type="entry name" value="N_methyl_site"/>
</dbReference>
<dbReference type="InterPro" id="IPR045584">
    <property type="entry name" value="Pilin-like"/>
</dbReference>
<keyword evidence="5" id="KW-0488">Methylation</keyword>
<dbReference type="InterPro" id="IPR013545">
    <property type="entry name" value="T2SS_protein-GspG_C"/>
</dbReference>
<dbReference type="GO" id="GO:0005886">
    <property type="term" value="C:plasma membrane"/>
    <property type="evidence" value="ECO:0007669"/>
    <property type="project" value="UniProtKB-SubCell"/>
</dbReference>
<protein>
    <recommendedName>
        <fullName evidence="3">Type II secretion system core protein G</fullName>
    </recommendedName>
</protein>
<dbReference type="GO" id="GO:0015627">
    <property type="term" value="C:type II protein secretion system complex"/>
    <property type="evidence" value="ECO:0007669"/>
    <property type="project" value="InterPro"/>
</dbReference>